<proteinExistence type="predicted"/>
<gene>
    <name evidence="1" type="ORF">WUBG_13829</name>
</gene>
<feature type="non-terminal residue" evidence="1">
    <location>
        <position position="1"/>
    </location>
</feature>
<sequence>ATLRYKESLDPQSSEFADVEALVRRWDQVRGIQDSDAHVAVNQRGEALFERPEHFKNVLTSMLRRAVANLADADVDIARRLNASQGEYDVS</sequence>
<dbReference type="AlphaFoldDB" id="J9DZI8"/>
<dbReference type="EMBL" id="ADBV01010811">
    <property type="protein sequence ID" value="EJW75263.1"/>
    <property type="molecule type" value="Genomic_DNA"/>
</dbReference>
<dbReference type="Proteomes" id="UP000004810">
    <property type="component" value="Unassembled WGS sequence"/>
</dbReference>
<organism evidence="1 2">
    <name type="scientific">Wuchereria bancrofti</name>
    <dbReference type="NCBI Taxonomy" id="6293"/>
    <lineage>
        <taxon>Eukaryota</taxon>
        <taxon>Metazoa</taxon>
        <taxon>Ecdysozoa</taxon>
        <taxon>Nematoda</taxon>
        <taxon>Chromadorea</taxon>
        <taxon>Rhabditida</taxon>
        <taxon>Spirurina</taxon>
        <taxon>Spiruromorpha</taxon>
        <taxon>Filarioidea</taxon>
        <taxon>Onchocercidae</taxon>
        <taxon>Wuchereria</taxon>
    </lineage>
</organism>
<protein>
    <submittedName>
        <fullName evidence="1">Uncharacterized protein</fullName>
    </submittedName>
</protein>
<accession>J9DZI8</accession>
<reference evidence="2" key="1">
    <citation type="submission" date="2012-08" db="EMBL/GenBank/DDBJ databases">
        <title>The Genome Sequence of Wuchereria bancrofti.</title>
        <authorList>
            <person name="Nutman T.B."/>
            <person name="Fink D.L."/>
            <person name="Russ C."/>
            <person name="Young S."/>
            <person name="Zeng Q."/>
            <person name="Koehrsen M."/>
            <person name="Alvarado L."/>
            <person name="Berlin A."/>
            <person name="Chapman S.B."/>
            <person name="Chen Z."/>
            <person name="Freedman E."/>
            <person name="Gellesch M."/>
            <person name="Goldberg J."/>
            <person name="Griggs A."/>
            <person name="Gujja S."/>
            <person name="Heilman E.R."/>
            <person name="Heiman D."/>
            <person name="Hepburn T."/>
            <person name="Howarth C."/>
            <person name="Jen D."/>
            <person name="Larson L."/>
            <person name="Lewis B."/>
            <person name="Mehta T."/>
            <person name="Park D."/>
            <person name="Pearson M."/>
            <person name="Roberts A."/>
            <person name="Saif S."/>
            <person name="Shea T."/>
            <person name="Shenoy N."/>
            <person name="Sisk P."/>
            <person name="Stolte C."/>
            <person name="Sykes S."/>
            <person name="Walk T."/>
            <person name="White J."/>
            <person name="Yandava C."/>
            <person name="Haas B."/>
            <person name="Henn M.R."/>
            <person name="Nusbaum C."/>
            <person name="Birren B."/>
        </authorList>
    </citation>
    <scope>NUCLEOTIDE SEQUENCE [LARGE SCALE GENOMIC DNA]</scope>
    <source>
        <strain evidence="2">NA</strain>
    </source>
</reference>
<comment type="caution">
    <text evidence="1">The sequence shown here is derived from an EMBL/GenBank/DDBJ whole genome shotgun (WGS) entry which is preliminary data.</text>
</comment>
<evidence type="ECO:0000313" key="2">
    <source>
        <dbReference type="Proteomes" id="UP000004810"/>
    </source>
</evidence>
<name>J9DZI8_WUCBA</name>
<feature type="non-terminal residue" evidence="1">
    <location>
        <position position="91"/>
    </location>
</feature>
<evidence type="ECO:0000313" key="1">
    <source>
        <dbReference type="EMBL" id="EJW75263.1"/>
    </source>
</evidence>